<keyword evidence="2" id="KW-0812">Transmembrane</keyword>
<dbReference type="PANTHER" id="PTHR43156">
    <property type="entry name" value="STAGE II SPORULATION PROTEIN E-RELATED"/>
    <property type="match status" value="1"/>
</dbReference>
<dbReference type="Gene3D" id="3.60.40.10">
    <property type="entry name" value="PPM-type phosphatase domain"/>
    <property type="match status" value="1"/>
</dbReference>
<feature type="domain" description="PPM-type phosphatase" evidence="3">
    <location>
        <begin position="289"/>
        <end position="506"/>
    </location>
</feature>
<dbReference type="InterPro" id="IPR036457">
    <property type="entry name" value="PPM-type-like_dom_sf"/>
</dbReference>
<keyword evidence="5" id="KW-1185">Reference proteome</keyword>
<reference evidence="5" key="1">
    <citation type="submission" date="2016-10" db="EMBL/GenBank/DDBJ databases">
        <authorList>
            <person name="Varghese N."/>
            <person name="Submissions S."/>
        </authorList>
    </citation>
    <scope>NUCLEOTIDE SEQUENCE [LARGE SCALE GENOMIC DNA]</scope>
    <source>
        <strain evidence="5">P18</strain>
    </source>
</reference>
<dbReference type="AlphaFoldDB" id="A0A1I5U750"/>
<feature type="transmembrane region" description="Helical" evidence="2">
    <location>
        <begin position="145"/>
        <end position="168"/>
    </location>
</feature>
<dbReference type="Proteomes" id="UP000182624">
    <property type="component" value="Unassembled WGS sequence"/>
</dbReference>
<keyword evidence="1" id="KW-0378">Hydrolase</keyword>
<dbReference type="EMBL" id="FOXO01000011">
    <property type="protein sequence ID" value="SFP91103.1"/>
    <property type="molecule type" value="Genomic_DNA"/>
</dbReference>
<gene>
    <name evidence="4" type="ORF">SAMN04487928_111110</name>
</gene>
<evidence type="ECO:0000256" key="2">
    <source>
        <dbReference type="SAM" id="Phobius"/>
    </source>
</evidence>
<organism evidence="4 5">
    <name type="scientific">Butyrivibrio proteoclasticus</name>
    <dbReference type="NCBI Taxonomy" id="43305"/>
    <lineage>
        <taxon>Bacteria</taxon>
        <taxon>Bacillati</taxon>
        <taxon>Bacillota</taxon>
        <taxon>Clostridia</taxon>
        <taxon>Lachnospirales</taxon>
        <taxon>Lachnospiraceae</taxon>
        <taxon>Butyrivibrio</taxon>
    </lineage>
</organism>
<dbReference type="SMART" id="SM00331">
    <property type="entry name" value="PP2C_SIG"/>
    <property type="match status" value="1"/>
</dbReference>
<evidence type="ECO:0000259" key="3">
    <source>
        <dbReference type="SMART" id="SM00331"/>
    </source>
</evidence>
<feature type="transmembrane region" description="Helical" evidence="2">
    <location>
        <begin position="180"/>
        <end position="200"/>
    </location>
</feature>
<proteinExistence type="predicted"/>
<protein>
    <submittedName>
        <fullName evidence="4">Stage II sporulation protein E (SpoIIE)</fullName>
    </submittedName>
</protein>
<sequence length="510" mass="56844">MQGLSRNKQREAFIISVIYLLLVIVIGYLVHLRGIKDLVDIYLINIGIDAFGMLIGYVLYICCLVDVQKTGANLKHLLSLINVAYLGLFTDACAWLLDGVPGLRILNIVDNTFYYLCAPVEAYFFWLYTMTYLKVNNGIVKNLGIITKIGLYIAVGMRILNLFTGIYFTVDEMGIYHRSAYYPLSMIYAFFTAFSALVAVIIERKQLERYQIYTFFVYVLAPVSMGIFTLGVYGLSPTAATVMLTILLMYCILNVSQGLAKAIADRDLALASSIQENVLPKIFPFRPDRKEFDLYASMNPAKEVGGDFYDFFMVDDNHIALVMADVSGKGIPAALFMMVAKTLIKNRVLAGDGPAKALINVNEQLCEGNSAELFVTVWLAILDLSTGKGTAVNAGHEHPAFKEKNGDYELVVYKHSPAVATIEGIRYKEHDFELNPGDTIFVYTDGVTEATNINNELFGEERLIKALNSDKDADPQQVLSNVKSHIQDFVKDADQFDDITMLCLKYNGPA</sequence>
<evidence type="ECO:0000313" key="4">
    <source>
        <dbReference type="EMBL" id="SFP91103.1"/>
    </source>
</evidence>
<dbReference type="InterPro" id="IPR001932">
    <property type="entry name" value="PPM-type_phosphatase-like_dom"/>
</dbReference>
<dbReference type="OrthoDB" id="9763484at2"/>
<dbReference type="PANTHER" id="PTHR43156:SF2">
    <property type="entry name" value="STAGE II SPORULATION PROTEIN E"/>
    <property type="match status" value="1"/>
</dbReference>
<evidence type="ECO:0000313" key="5">
    <source>
        <dbReference type="Proteomes" id="UP000182624"/>
    </source>
</evidence>
<dbReference type="SUPFAM" id="SSF81606">
    <property type="entry name" value="PP2C-like"/>
    <property type="match status" value="1"/>
</dbReference>
<name>A0A1I5U750_9FIRM</name>
<dbReference type="InterPro" id="IPR052016">
    <property type="entry name" value="Bact_Sigma-Reg"/>
</dbReference>
<feature type="transmembrane region" description="Helical" evidence="2">
    <location>
        <begin position="42"/>
        <end position="65"/>
    </location>
</feature>
<accession>A0A1I5U750</accession>
<dbReference type="GO" id="GO:0016791">
    <property type="term" value="F:phosphatase activity"/>
    <property type="evidence" value="ECO:0007669"/>
    <property type="project" value="TreeGrafter"/>
</dbReference>
<evidence type="ECO:0000256" key="1">
    <source>
        <dbReference type="ARBA" id="ARBA00022801"/>
    </source>
</evidence>
<dbReference type="RefSeq" id="WP_074887458.1">
    <property type="nucleotide sequence ID" value="NZ_FOXO01000011.1"/>
</dbReference>
<feature type="transmembrane region" description="Helical" evidence="2">
    <location>
        <begin position="112"/>
        <end position="133"/>
    </location>
</feature>
<feature type="transmembrane region" description="Helical" evidence="2">
    <location>
        <begin position="77"/>
        <end position="97"/>
    </location>
</feature>
<feature type="transmembrane region" description="Helical" evidence="2">
    <location>
        <begin position="12"/>
        <end position="30"/>
    </location>
</feature>
<keyword evidence="2" id="KW-0472">Membrane</keyword>
<feature type="transmembrane region" description="Helical" evidence="2">
    <location>
        <begin position="212"/>
        <end position="233"/>
    </location>
</feature>
<dbReference type="Pfam" id="PF07228">
    <property type="entry name" value="SpoIIE"/>
    <property type="match status" value="1"/>
</dbReference>
<keyword evidence="2" id="KW-1133">Transmembrane helix</keyword>